<feature type="domain" description="Alpha-L-iduronidase C-terminal" evidence="2">
    <location>
        <begin position="83"/>
        <end position="110"/>
    </location>
</feature>
<feature type="region of interest" description="Disordered" evidence="1">
    <location>
        <begin position="1"/>
        <end position="25"/>
    </location>
</feature>
<sequence>LAGTSRRTRHCAQDPVAEAPHPFPAGGRLTLHPALPLPSLLLVHVCARPEKPPGQASRSPHTCAGRGLPPPRPHHSPSLPQVTRLRALPLTRGQLVLVWSDEHVGTKCVSGATRTPAWS</sequence>
<feature type="non-terminal residue" evidence="3">
    <location>
        <position position="1"/>
    </location>
</feature>
<organism evidence="3 4">
    <name type="scientific">Saguinus oedipus</name>
    <name type="common">Cotton-top tamarin</name>
    <name type="synonym">Oedipomidas oedipus</name>
    <dbReference type="NCBI Taxonomy" id="9490"/>
    <lineage>
        <taxon>Eukaryota</taxon>
        <taxon>Metazoa</taxon>
        <taxon>Chordata</taxon>
        <taxon>Craniata</taxon>
        <taxon>Vertebrata</taxon>
        <taxon>Euteleostomi</taxon>
        <taxon>Mammalia</taxon>
        <taxon>Eutheria</taxon>
        <taxon>Euarchontoglires</taxon>
        <taxon>Primates</taxon>
        <taxon>Haplorrhini</taxon>
        <taxon>Platyrrhini</taxon>
        <taxon>Cebidae</taxon>
        <taxon>Callitrichinae</taxon>
        <taxon>Saguinus</taxon>
    </lineage>
</organism>
<reference evidence="3 4" key="1">
    <citation type="submission" date="2023-05" db="EMBL/GenBank/DDBJ databases">
        <title>B98-5 Cell Line De Novo Hybrid Assembly: An Optical Mapping Approach.</title>
        <authorList>
            <person name="Kananen K."/>
            <person name="Auerbach J.A."/>
            <person name="Kautto E."/>
            <person name="Blachly J.S."/>
        </authorList>
    </citation>
    <scope>NUCLEOTIDE SEQUENCE [LARGE SCALE GENOMIC DNA]</scope>
    <source>
        <strain evidence="3">B95-8</strain>
        <tissue evidence="3">Cell line</tissue>
    </source>
</reference>
<evidence type="ECO:0000313" key="3">
    <source>
        <dbReference type="EMBL" id="KAK2115177.1"/>
    </source>
</evidence>
<dbReference type="SUPFAM" id="SSF51011">
    <property type="entry name" value="Glycosyl hydrolase domain"/>
    <property type="match status" value="1"/>
</dbReference>
<gene>
    <name evidence="3" type="ORF">P7K49_005803</name>
</gene>
<dbReference type="Gene3D" id="2.60.40.1500">
    <property type="entry name" value="Glycosyl hydrolase domain, family 39"/>
    <property type="match status" value="1"/>
</dbReference>
<dbReference type="EMBL" id="JASSZA010000003">
    <property type="protein sequence ID" value="KAK2115177.1"/>
    <property type="molecule type" value="Genomic_DNA"/>
</dbReference>
<name>A0ABQ9W463_SAGOE</name>
<evidence type="ECO:0000256" key="1">
    <source>
        <dbReference type="SAM" id="MobiDB-lite"/>
    </source>
</evidence>
<protein>
    <recommendedName>
        <fullName evidence="2">Alpha-L-iduronidase C-terminal domain-containing protein</fullName>
    </recommendedName>
</protein>
<proteinExistence type="predicted"/>
<accession>A0ABQ9W463</accession>
<dbReference type="Proteomes" id="UP001266305">
    <property type="component" value="Unassembled WGS sequence"/>
</dbReference>
<evidence type="ECO:0000259" key="2">
    <source>
        <dbReference type="Pfam" id="PF21200"/>
    </source>
</evidence>
<dbReference type="InterPro" id="IPR049167">
    <property type="entry name" value="GH39_C"/>
</dbReference>
<feature type="compositionally biased region" description="Basic residues" evidence="1">
    <location>
        <begin position="1"/>
        <end position="10"/>
    </location>
</feature>
<keyword evidence="4" id="KW-1185">Reference proteome</keyword>
<feature type="region of interest" description="Disordered" evidence="1">
    <location>
        <begin position="49"/>
        <end position="80"/>
    </location>
</feature>
<dbReference type="Pfam" id="PF21200">
    <property type="entry name" value="Glyco_hydro_39_C"/>
    <property type="match status" value="1"/>
</dbReference>
<comment type="caution">
    <text evidence="3">The sequence shown here is derived from an EMBL/GenBank/DDBJ whole genome shotgun (WGS) entry which is preliminary data.</text>
</comment>
<evidence type="ECO:0000313" key="4">
    <source>
        <dbReference type="Proteomes" id="UP001266305"/>
    </source>
</evidence>